<protein>
    <submittedName>
        <fullName evidence="1">Ash family protein</fullName>
    </submittedName>
</protein>
<comment type="caution">
    <text evidence="1">The sequence shown here is derived from an EMBL/GenBank/DDBJ whole genome shotgun (WGS) entry which is preliminary data.</text>
</comment>
<dbReference type="AlphaFoldDB" id="A0A761PL35"/>
<dbReference type="Pfam" id="PF10554">
    <property type="entry name" value="Phage_ASH"/>
    <property type="match status" value="1"/>
</dbReference>
<gene>
    <name evidence="1" type="ORF">G8X54_004925</name>
</gene>
<sequence length="336" mass="37113">MTTYKNRLPPSALMGYISPAPHKTGAGICNLLTTQAHNRASGFFTCDALPQLFRIMAGRMGEPQGSPGSCVAGIANPVRLATPRFATLGGELSQLTTQGYPSWQTVNNASARAAIRSRAYTLKPKLSADCTAPTRWRYSCRPICVVCHTARCRYGCRQSWTTSPTISATFSDCLTSPRTPSKNTNRLPLLFAAGGLRTPVVRGDSLMTDFNAFNDWLWSCDPGFAVKVQDWHAQWRAMLAHHNRYKLKKQTAFTIDGRYRVVVVDEGFALYNLMERSDNEGPMAIYQTPGPMFADLLAHSIHRSGSLSAEAFMEEASRLLIVCWQTWEEFAGGGNQ</sequence>
<name>A0A761PL35_SALER</name>
<reference evidence="1" key="2">
    <citation type="submission" date="2020-02" db="EMBL/GenBank/DDBJ databases">
        <authorList>
            <consortium name="NCBI Pathogen Detection Project"/>
        </authorList>
    </citation>
    <scope>NUCLEOTIDE SEQUENCE</scope>
    <source>
        <strain evidence="1">MA.CK_97/00006015</strain>
    </source>
</reference>
<organism evidence="1">
    <name type="scientific">Salmonella enterica</name>
    <name type="common">Salmonella choleraesuis</name>
    <dbReference type="NCBI Taxonomy" id="28901"/>
    <lineage>
        <taxon>Bacteria</taxon>
        <taxon>Pseudomonadati</taxon>
        <taxon>Pseudomonadota</taxon>
        <taxon>Gammaproteobacteria</taxon>
        <taxon>Enterobacterales</taxon>
        <taxon>Enterobacteriaceae</taxon>
        <taxon>Salmonella</taxon>
    </lineage>
</organism>
<evidence type="ECO:0000313" key="1">
    <source>
        <dbReference type="EMBL" id="HAG3255575.1"/>
    </source>
</evidence>
<dbReference type="EMBL" id="DAAXZP010000054">
    <property type="protein sequence ID" value="HAG3255575.1"/>
    <property type="molecule type" value="Genomic_DNA"/>
</dbReference>
<proteinExistence type="predicted"/>
<accession>A0A761PL35</accession>
<dbReference type="InterPro" id="IPR018880">
    <property type="entry name" value="Phage_P4_Ash"/>
</dbReference>
<reference evidence="1" key="1">
    <citation type="journal article" date="2018" name="Genome Biol.">
        <title>SKESA: strategic k-mer extension for scrupulous assemblies.</title>
        <authorList>
            <person name="Souvorov A."/>
            <person name="Agarwala R."/>
            <person name="Lipman D.J."/>
        </authorList>
    </citation>
    <scope>NUCLEOTIDE SEQUENCE</scope>
    <source>
        <strain evidence="1">MA.CK_97/00006015</strain>
    </source>
</reference>